<evidence type="ECO:0000313" key="2">
    <source>
        <dbReference type="Proteomes" id="UP001148614"/>
    </source>
</evidence>
<dbReference type="Proteomes" id="UP001148614">
    <property type="component" value="Unassembled WGS sequence"/>
</dbReference>
<proteinExistence type="predicted"/>
<sequence>MSVWVASRCYKKLFGQDGSSENFSWSVPLRPQAINTHSDIVVFEPCHNGCRGYYCAQQYSPEDRAAVRRLAVQIDSQHLPLGSEPGWVTISRSWQNVETLFMMKPAVKGLDQSDKAMIRIKEGDHELALRKHFEAWKKGPGQNHKLTTLEFVRVVEQEPSTKKMQDRYQSIEDRKTGSVEDIVLG</sequence>
<protein>
    <submittedName>
        <fullName evidence="1">Uncharacterized protein</fullName>
    </submittedName>
</protein>
<dbReference type="VEuPathDB" id="FungiDB:F4678DRAFT_412002"/>
<organism evidence="1 2">
    <name type="scientific">Xylaria arbuscula</name>
    <dbReference type="NCBI Taxonomy" id="114810"/>
    <lineage>
        <taxon>Eukaryota</taxon>
        <taxon>Fungi</taxon>
        <taxon>Dikarya</taxon>
        <taxon>Ascomycota</taxon>
        <taxon>Pezizomycotina</taxon>
        <taxon>Sordariomycetes</taxon>
        <taxon>Xylariomycetidae</taxon>
        <taxon>Xylariales</taxon>
        <taxon>Xylariaceae</taxon>
        <taxon>Xylaria</taxon>
    </lineage>
</organism>
<keyword evidence="2" id="KW-1185">Reference proteome</keyword>
<name>A0A9W8N5U7_9PEZI</name>
<comment type="caution">
    <text evidence="1">The sequence shown here is derived from an EMBL/GenBank/DDBJ whole genome shotgun (WGS) entry which is preliminary data.</text>
</comment>
<evidence type="ECO:0000313" key="1">
    <source>
        <dbReference type="EMBL" id="KAJ3557480.1"/>
    </source>
</evidence>
<dbReference type="AlphaFoldDB" id="A0A9W8N5U7"/>
<dbReference type="EMBL" id="JANPWZ010002599">
    <property type="protein sequence ID" value="KAJ3557480.1"/>
    <property type="molecule type" value="Genomic_DNA"/>
</dbReference>
<reference evidence="1" key="1">
    <citation type="submission" date="2022-07" db="EMBL/GenBank/DDBJ databases">
        <title>Genome Sequence of Xylaria arbuscula.</title>
        <authorList>
            <person name="Buettner E."/>
        </authorList>
    </citation>
    <scope>NUCLEOTIDE SEQUENCE</scope>
    <source>
        <strain evidence="1">VT107</strain>
    </source>
</reference>
<accession>A0A9W8N5U7</accession>
<gene>
    <name evidence="1" type="ORF">NPX13_g9916</name>
</gene>